<accession>A0AAW7MGV6</accession>
<evidence type="ECO:0000256" key="1">
    <source>
        <dbReference type="SAM" id="MobiDB-lite"/>
    </source>
</evidence>
<evidence type="ECO:0000313" key="4">
    <source>
        <dbReference type="Proteomes" id="UP001172788"/>
    </source>
</evidence>
<feature type="region of interest" description="Disordered" evidence="1">
    <location>
        <begin position="143"/>
        <end position="162"/>
    </location>
</feature>
<proteinExistence type="predicted"/>
<keyword evidence="4" id="KW-1185">Reference proteome</keyword>
<gene>
    <name evidence="2" type="ORF">DBA34_01275</name>
    <name evidence="3" type="ORF">DBB29_24900</name>
</gene>
<reference evidence="2" key="1">
    <citation type="submission" date="2018-04" db="EMBL/GenBank/DDBJ databases">
        <authorList>
            <person name="Jy Z."/>
        </authorList>
    </citation>
    <scope>NUCLEOTIDE SEQUENCE</scope>
    <source>
        <strain evidence="3">AS13</strain>
        <strain evidence="2">LA18</strain>
    </source>
</reference>
<name>A0AAW7MGV6_9BURK</name>
<dbReference type="EMBL" id="QAID01000046">
    <property type="protein sequence ID" value="MDN4581355.1"/>
    <property type="molecule type" value="Genomic_DNA"/>
</dbReference>
<evidence type="ECO:0000313" key="3">
    <source>
        <dbReference type="EMBL" id="MDN4581355.1"/>
    </source>
</evidence>
<dbReference type="EMBL" id="QAIC01000022">
    <property type="protein sequence ID" value="MDN4571901.1"/>
    <property type="molecule type" value="Genomic_DNA"/>
</dbReference>
<organism evidence="2 5">
    <name type="scientific">Pandoraea cepalis</name>
    <dbReference type="NCBI Taxonomy" id="2508294"/>
    <lineage>
        <taxon>Bacteria</taxon>
        <taxon>Pseudomonadati</taxon>
        <taxon>Pseudomonadota</taxon>
        <taxon>Betaproteobacteria</taxon>
        <taxon>Burkholderiales</taxon>
        <taxon>Burkholderiaceae</taxon>
        <taxon>Pandoraea</taxon>
    </lineage>
</organism>
<evidence type="ECO:0008006" key="6">
    <source>
        <dbReference type="Google" id="ProtNLM"/>
    </source>
</evidence>
<evidence type="ECO:0000313" key="2">
    <source>
        <dbReference type="EMBL" id="MDN4571901.1"/>
    </source>
</evidence>
<comment type="caution">
    <text evidence="2">The sequence shown here is derived from an EMBL/GenBank/DDBJ whole genome shotgun (WGS) entry which is preliminary data.</text>
</comment>
<dbReference type="Proteomes" id="UP001172791">
    <property type="component" value="Unassembled WGS sequence"/>
</dbReference>
<protein>
    <recommendedName>
        <fullName evidence="6">DUF3560 domain-containing protein</fullName>
    </recommendedName>
</protein>
<dbReference type="Pfam" id="PF12083">
    <property type="entry name" value="DUF3560"/>
    <property type="match status" value="1"/>
</dbReference>
<evidence type="ECO:0000313" key="5">
    <source>
        <dbReference type="Proteomes" id="UP001172791"/>
    </source>
</evidence>
<dbReference type="AlphaFoldDB" id="A0AAW7MGV6"/>
<sequence>MRRGGSTVQVQPVETERRVMTIPTIHTETPILTVESAGVPPAPPEAHPSAVSEGAECGKVSGMTATYSMEDNKLRFYATSRIPADIYQRVSVAGFVWASKQDCFVAPAWTPTREDLALDLCGEVQEEQTTLSERAAARADRFEGYSESNARQSASAHQAARDSVAGIPMGQPILVGHHSEGRHRRALARQDTNMRKAIETADRADSWARRATGATSNAARKLSVPVRHRRIKTLEAEARKQRRNIEEGGASSSIEWARRWLGHYEARIAYEREMLAAAGGSAATKFDFEVGGTVVVKGDRLVILRVNRSGAEVNSLTTTPPSVVCWSTTWKITAERVEAYEPPTQEARAAVASTQKLPPLVNHQSPGCFEMTRNEWSKCSQDYKGTSTFPGDDKHGAYRYRTILRAGTLGPVYIVDMKTTEPPKR</sequence>
<dbReference type="InterPro" id="IPR021944">
    <property type="entry name" value="DUF3560"/>
</dbReference>
<dbReference type="Proteomes" id="UP001172788">
    <property type="component" value="Unassembled WGS sequence"/>
</dbReference>